<dbReference type="Proteomes" id="UP000236569">
    <property type="component" value="Unassembled WGS sequence"/>
</dbReference>
<sequence>MKKITLLGGLLLGLTACGGGSTPSDYPYNPNASTVQSNDARIPYRGDWQFVAILDDKSKRYGVIAITDKASTADLKNAGGGRVAWCLRSDCTQDEEQGVGVIGSATVEGKAFLSIGMTPNGGTKLRFFLTDTDGVVETKDGKATILGEGTWTNPGGGAHAANFAFVQINTKSDLASQAAKQQAFLSAQELLAARAPAPQEIRPQGEIRDALTSSLIK</sequence>
<reference evidence="3" key="1">
    <citation type="submission" date="2018-01" db="EMBL/GenBank/DDBJ databases">
        <title>Draft Genome Sequence of the Radioresistant Bacterium Deinococcus aerius TR0125, Isolated from the Higher Atmosphere above Japan.</title>
        <authorList>
            <person name="Satoh K."/>
            <person name="Arai H."/>
            <person name="Sanzen T."/>
            <person name="Kawaguchi Y."/>
            <person name="Hayashi H."/>
            <person name="Yokobori S."/>
            <person name="Yamagishi A."/>
            <person name="Oono Y."/>
            <person name="Narumi I."/>
        </authorList>
    </citation>
    <scope>NUCLEOTIDE SEQUENCE [LARGE SCALE GENOMIC DNA]</scope>
    <source>
        <strain evidence="3">TR0125</strain>
    </source>
</reference>
<proteinExistence type="predicted"/>
<feature type="signal peptide" evidence="1">
    <location>
        <begin position="1"/>
        <end position="18"/>
    </location>
</feature>
<evidence type="ECO:0000313" key="3">
    <source>
        <dbReference type="Proteomes" id="UP000236569"/>
    </source>
</evidence>
<protein>
    <recommendedName>
        <fullName evidence="4">Lipoprotein</fullName>
    </recommendedName>
</protein>
<keyword evidence="3" id="KW-1185">Reference proteome</keyword>
<feature type="chain" id="PRO_5014316614" description="Lipoprotein" evidence="1">
    <location>
        <begin position="19"/>
        <end position="217"/>
    </location>
</feature>
<organism evidence="2 3">
    <name type="scientific">Deinococcus aerius</name>
    <dbReference type="NCBI Taxonomy" id="200253"/>
    <lineage>
        <taxon>Bacteria</taxon>
        <taxon>Thermotogati</taxon>
        <taxon>Deinococcota</taxon>
        <taxon>Deinococci</taxon>
        <taxon>Deinococcales</taxon>
        <taxon>Deinococcaceae</taxon>
        <taxon>Deinococcus</taxon>
    </lineage>
</organism>
<dbReference type="RefSeq" id="WP_103130061.1">
    <property type="nucleotide sequence ID" value="NZ_BFAG01000010.1"/>
</dbReference>
<accession>A0A2I9D840</accession>
<name>A0A2I9D840_9DEIO</name>
<dbReference type="OrthoDB" id="72673at2"/>
<dbReference type="AlphaFoldDB" id="A0A2I9D840"/>
<dbReference type="EMBL" id="BFAG01000010">
    <property type="protein sequence ID" value="GBF06700.1"/>
    <property type="molecule type" value="Genomic_DNA"/>
</dbReference>
<evidence type="ECO:0000256" key="1">
    <source>
        <dbReference type="SAM" id="SignalP"/>
    </source>
</evidence>
<keyword evidence="1" id="KW-0732">Signal</keyword>
<evidence type="ECO:0008006" key="4">
    <source>
        <dbReference type="Google" id="ProtNLM"/>
    </source>
</evidence>
<evidence type="ECO:0000313" key="2">
    <source>
        <dbReference type="EMBL" id="GBF06700.1"/>
    </source>
</evidence>
<comment type="caution">
    <text evidence="2">The sequence shown here is derived from an EMBL/GenBank/DDBJ whole genome shotgun (WGS) entry which is preliminary data.</text>
</comment>
<dbReference type="PROSITE" id="PS51257">
    <property type="entry name" value="PROKAR_LIPOPROTEIN"/>
    <property type="match status" value="1"/>
</dbReference>
<gene>
    <name evidence="2" type="ORF">DAERI_100063</name>
</gene>